<keyword evidence="3" id="KW-1185">Reference proteome</keyword>
<gene>
    <name evidence="2" type="ORF">BOX37_22500</name>
</gene>
<dbReference type="GO" id="GO:0005524">
    <property type="term" value="F:ATP binding"/>
    <property type="evidence" value="ECO:0007669"/>
    <property type="project" value="UniProtKB-KW"/>
</dbReference>
<dbReference type="SUPFAM" id="SSF52540">
    <property type="entry name" value="P-loop containing nucleoside triphosphate hydrolases"/>
    <property type="match status" value="1"/>
</dbReference>
<name>A0A1J0VVZ3_9NOCA</name>
<dbReference type="OrthoDB" id="9801665at2"/>
<proteinExistence type="predicted"/>
<accession>A0A1J0VVZ3</accession>
<sequence>MPQPRNWPFIATKEYRRFVEFADTVKRDRTIGICYGAAGIGKTLSASRYARWDKAEPLLRDWGPRQESDKDIYAALARSRTVFYTPTVAAAPRELREDLKRLHSRVNICIDQHVDTHVGPRPMPDYVELVVIDESERLSAIGIEHLRDRYDRSEHGLLLIGMPGIEKTFSRYPQLYSRVGFAHHYRPLTGEELTFVLARHWHKLGLELDSGDFTDAQAVAAVARITGGNFRLLQRLFAQIHRILKINDLHTITADVVETARSTLVIGAT</sequence>
<protein>
    <submittedName>
        <fullName evidence="2">ATP-binding protein</fullName>
    </submittedName>
</protein>
<reference evidence="2" key="1">
    <citation type="submission" date="2016-11" db="EMBL/GenBank/DDBJ databases">
        <authorList>
            <person name="Jaros S."/>
            <person name="Januszkiewicz K."/>
            <person name="Wedrychowicz H."/>
        </authorList>
    </citation>
    <scope>NUCLEOTIDE SEQUENCE [LARGE SCALE GENOMIC DNA]</scope>
    <source>
        <strain evidence="2">Y48</strain>
    </source>
</reference>
<dbReference type="InterPro" id="IPR049945">
    <property type="entry name" value="AAA_22"/>
</dbReference>
<keyword evidence="2" id="KW-0067">ATP-binding</keyword>
<evidence type="ECO:0000313" key="3">
    <source>
        <dbReference type="Proteomes" id="UP000183810"/>
    </source>
</evidence>
<dbReference type="RefSeq" id="WP_071929414.1">
    <property type="nucleotide sequence ID" value="NZ_CP018082.1"/>
</dbReference>
<dbReference type="Proteomes" id="UP000183810">
    <property type="component" value="Chromosome"/>
</dbReference>
<feature type="domain" description="ORC1/DEAH AAA+ ATPase" evidence="1">
    <location>
        <begin position="28"/>
        <end position="168"/>
    </location>
</feature>
<dbReference type="AlphaFoldDB" id="A0A1J0VVZ3"/>
<dbReference type="InterPro" id="IPR027417">
    <property type="entry name" value="P-loop_NTPase"/>
</dbReference>
<evidence type="ECO:0000259" key="1">
    <source>
        <dbReference type="Pfam" id="PF13401"/>
    </source>
</evidence>
<evidence type="ECO:0000313" key="2">
    <source>
        <dbReference type="EMBL" id="APE36235.1"/>
    </source>
</evidence>
<keyword evidence="2" id="KW-0547">Nucleotide-binding</keyword>
<organism evidence="2 3">
    <name type="scientific">Nocardia mangyaensis</name>
    <dbReference type="NCBI Taxonomy" id="2213200"/>
    <lineage>
        <taxon>Bacteria</taxon>
        <taxon>Bacillati</taxon>
        <taxon>Actinomycetota</taxon>
        <taxon>Actinomycetes</taxon>
        <taxon>Mycobacteriales</taxon>
        <taxon>Nocardiaceae</taxon>
        <taxon>Nocardia</taxon>
    </lineage>
</organism>
<dbReference type="Pfam" id="PF13401">
    <property type="entry name" value="AAA_22"/>
    <property type="match status" value="1"/>
</dbReference>
<dbReference type="GO" id="GO:0016887">
    <property type="term" value="F:ATP hydrolysis activity"/>
    <property type="evidence" value="ECO:0007669"/>
    <property type="project" value="InterPro"/>
</dbReference>
<dbReference type="EMBL" id="CP018082">
    <property type="protein sequence ID" value="APE36235.1"/>
    <property type="molecule type" value="Genomic_DNA"/>
</dbReference>
<dbReference type="KEGG" id="nsl:BOX37_22500"/>